<feature type="region of interest" description="Disordered" evidence="1">
    <location>
        <begin position="321"/>
        <end position="350"/>
    </location>
</feature>
<reference evidence="3" key="1">
    <citation type="submission" date="2025-08" db="UniProtKB">
        <authorList>
            <consortium name="Ensembl"/>
        </authorList>
    </citation>
    <scope>IDENTIFICATION</scope>
</reference>
<evidence type="ECO:0000256" key="1">
    <source>
        <dbReference type="SAM" id="MobiDB-lite"/>
    </source>
</evidence>
<dbReference type="InterPro" id="IPR009607">
    <property type="entry name" value="Enhancer_polycomb_C"/>
</dbReference>
<dbReference type="InterPro" id="IPR024943">
    <property type="entry name" value="Enhancer_polycomb"/>
</dbReference>
<feature type="domain" description="Enhancer of polycomb C-terminal" evidence="2">
    <location>
        <begin position="531"/>
        <end position="785"/>
    </location>
</feature>
<accession>A0A2K6SD03</accession>
<dbReference type="GO" id="GO:0006357">
    <property type="term" value="P:regulation of transcription by RNA polymerase II"/>
    <property type="evidence" value="ECO:0007669"/>
    <property type="project" value="InterPro"/>
</dbReference>
<feature type="region of interest" description="Disordered" evidence="1">
    <location>
        <begin position="751"/>
        <end position="785"/>
    </location>
</feature>
<dbReference type="Ensembl" id="ENSSBOT00000021882.1">
    <property type="protein sequence ID" value="ENSSBOP00000005267.1"/>
    <property type="gene ID" value="ENSSBOG00000019273.1"/>
</dbReference>
<evidence type="ECO:0000313" key="3">
    <source>
        <dbReference type="Ensembl" id="ENSSBOP00000005267.1"/>
    </source>
</evidence>
<dbReference type="Pfam" id="PF06752">
    <property type="entry name" value="E_Pc_C"/>
    <property type="match status" value="1"/>
</dbReference>
<dbReference type="Proteomes" id="UP000233220">
    <property type="component" value="Unplaced"/>
</dbReference>
<dbReference type="PANTHER" id="PTHR14898">
    <property type="entry name" value="ENHANCER OF POLYCOMB"/>
    <property type="match status" value="1"/>
</dbReference>
<dbReference type="GO" id="GO:0035267">
    <property type="term" value="C:NuA4 histone acetyltransferase complex"/>
    <property type="evidence" value="ECO:0007669"/>
    <property type="project" value="InterPro"/>
</dbReference>
<sequence>EHHLQRAISAQQVYGEKRDNMVIPVPEAESNIAYYESIYPGEFKMPKQLIHIQPFSLDAEQPDYDLDSEDEVFVNKLKKKMDICPLQFEEMIDRLEKGSGQQPVSLQEAKLLLKEDDELIREVYEYWIKKRKNCRGPSLIPSVKQEKRDGSSTNDPYVAFRRRTEKMQTRKNRKNDEASYEKMLKLRRDLSRAVTILEMIKRREKSKRELLHLTLEIMEKRYNLGDYNGEIMSEVMAQRQPMKPTYAIPIIPITNSSQFKHQEAMDVKEFKVNKQDKADLIRPKRKYEKKPKVLPSSAAATPQQTSPAALPVFNAKDLNQYDFPSSDEEPLSQVLSGSSEAEEDNDPDGPFAFRRKAGCQYYAPHLDQTGNWPWTSPKDGGLGDVRYRYCLTTLTVPQRCIGFARRRVGRGGRVLLDRAHSDYDNVFHHLDLEMLSSPQHSPVNQFANTSETNTSDKSFSKDLSQILVNIKSCRWRHFRPRTPSLHDSDNDELSCRKFYRSINRTGTAQPGTQTCSTSTQSKSSSGSAHFAFTAEQYQQHQQQLALMQKQQLAQIQQQQANSNSSTNTSQNLASNQQKSGFRLNIQGLERTLQGFVSKTLDSASAQFAASALVTSEQLMGFKMKDDVVLGIGVNGVLPASGVYKGLHLSSTTPTALVHTSPSTAGSALLQPSNITQTSSSHSALSHQVTAANSATTQVLIGNNIRLTVPSSVATVNSIAPINARHLPRTLSAVPSSALKLAAAANCQVSKVPSSSSVDPVPRENHESEKPALNNIADNTVAMEVT</sequence>
<dbReference type="GeneTree" id="ENSGT00940000155003"/>
<evidence type="ECO:0000259" key="2">
    <source>
        <dbReference type="Pfam" id="PF06752"/>
    </source>
</evidence>
<proteinExistence type="predicted"/>
<name>A0A2K6SD03_SAIBB</name>
<reference evidence="3" key="2">
    <citation type="submission" date="2025-09" db="UniProtKB">
        <authorList>
            <consortium name="Ensembl"/>
        </authorList>
    </citation>
    <scope>IDENTIFICATION</scope>
</reference>
<gene>
    <name evidence="3" type="primary">EPC1</name>
</gene>
<feature type="region of interest" description="Disordered" evidence="1">
    <location>
        <begin position="283"/>
        <end position="309"/>
    </location>
</feature>
<feature type="compositionally biased region" description="Basic and acidic residues" evidence="1">
    <location>
        <begin position="760"/>
        <end position="769"/>
    </location>
</feature>
<evidence type="ECO:0000313" key="4">
    <source>
        <dbReference type="Proteomes" id="UP000233220"/>
    </source>
</evidence>
<dbReference type="AlphaFoldDB" id="A0A2K6SD03"/>
<protein>
    <submittedName>
        <fullName evidence="3">Enhancer of polycomb homolog 1</fullName>
    </submittedName>
</protein>
<organism evidence="3 4">
    <name type="scientific">Saimiri boliviensis boliviensis</name>
    <name type="common">Bolivian squirrel monkey</name>
    <dbReference type="NCBI Taxonomy" id="39432"/>
    <lineage>
        <taxon>Eukaryota</taxon>
        <taxon>Metazoa</taxon>
        <taxon>Chordata</taxon>
        <taxon>Craniata</taxon>
        <taxon>Vertebrata</taxon>
        <taxon>Euteleostomi</taxon>
        <taxon>Mammalia</taxon>
        <taxon>Eutheria</taxon>
        <taxon>Euarchontoglires</taxon>
        <taxon>Primates</taxon>
        <taxon>Haplorrhini</taxon>
        <taxon>Platyrrhini</taxon>
        <taxon>Cebidae</taxon>
        <taxon>Saimiriinae</taxon>
        <taxon>Saimiri</taxon>
    </lineage>
</organism>
<feature type="compositionally biased region" description="Low complexity" evidence="1">
    <location>
        <begin position="295"/>
        <end position="309"/>
    </location>
</feature>
<keyword evidence="4" id="KW-1185">Reference proteome</keyword>